<evidence type="ECO:0000256" key="2">
    <source>
        <dbReference type="ARBA" id="ARBA00001946"/>
    </source>
</evidence>
<dbReference type="AlphaFoldDB" id="A0A836BQ90"/>
<evidence type="ECO:0000256" key="7">
    <source>
        <dbReference type="ARBA" id="ARBA00023002"/>
    </source>
</evidence>
<dbReference type="InterPro" id="IPR019818">
    <property type="entry name" value="IsoCit/isopropylmalate_DH_CS"/>
</dbReference>
<dbReference type="GO" id="GO:0004449">
    <property type="term" value="F:isocitrate dehydrogenase (NAD+) activity"/>
    <property type="evidence" value="ECO:0007669"/>
    <property type="project" value="TreeGrafter"/>
</dbReference>
<keyword evidence="8" id="KW-0520">NAD</keyword>
<name>A0A836BQ90_9CHLO</name>
<dbReference type="InterPro" id="IPR024084">
    <property type="entry name" value="IsoPropMal-DH-like_dom"/>
</dbReference>
<dbReference type="NCBIfam" id="TIGR00175">
    <property type="entry name" value="mito_nad_idh"/>
    <property type="match status" value="1"/>
</dbReference>
<keyword evidence="6" id="KW-0809">Transit peptide</keyword>
<dbReference type="GO" id="GO:0051287">
    <property type="term" value="F:NAD binding"/>
    <property type="evidence" value="ECO:0007669"/>
    <property type="project" value="InterPro"/>
</dbReference>
<evidence type="ECO:0000313" key="11">
    <source>
        <dbReference type="Proteomes" id="UP000612055"/>
    </source>
</evidence>
<dbReference type="EMBL" id="JAEHOE010000134">
    <property type="protein sequence ID" value="KAG2485171.1"/>
    <property type="molecule type" value="Genomic_DNA"/>
</dbReference>
<comment type="caution">
    <text evidence="10">The sequence shown here is derived from an EMBL/GenBank/DDBJ whole genome shotgun (WGS) entry which is preliminary data.</text>
</comment>
<keyword evidence="5" id="KW-0460">Magnesium</keyword>
<dbReference type="FunFam" id="3.40.718.10:FF:000003">
    <property type="entry name" value="Isocitrate dehydrogenase [NAD] subunit, mitochondrial"/>
    <property type="match status" value="1"/>
</dbReference>
<comment type="similarity">
    <text evidence="3">Belongs to the isocitrate and isopropylmalate dehydrogenases family.</text>
</comment>
<evidence type="ECO:0000256" key="4">
    <source>
        <dbReference type="ARBA" id="ARBA00022723"/>
    </source>
</evidence>
<keyword evidence="7" id="KW-0560">Oxidoreductase</keyword>
<evidence type="ECO:0000259" key="9">
    <source>
        <dbReference type="SMART" id="SM01329"/>
    </source>
</evidence>
<proteinExistence type="inferred from homology"/>
<dbReference type="GO" id="GO:0006099">
    <property type="term" value="P:tricarboxylic acid cycle"/>
    <property type="evidence" value="ECO:0007669"/>
    <property type="project" value="InterPro"/>
</dbReference>
<dbReference type="Pfam" id="PF00180">
    <property type="entry name" value="Iso_dh"/>
    <property type="match status" value="1"/>
</dbReference>
<evidence type="ECO:0000256" key="8">
    <source>
        <dbReference type="ARBA" id="ARBA00023027"/>
    </source>
</evidence>
<dbReference type="Gene3D" id="3.40.718.10">
    <property type="entry name" value="Isopropylmalate Dehydrogenase"/>
    <property type="match status" value="1"/>
</dbReference>
<accession>A0A836BQ90</accession>
<gene>
    <name evidence="10" type="ORF">HYH03_016061</name>
</gene>
<dbReference type="GO" id="GO:0005739">
    <property type="term" value="C:mitochondrion"/>
    <property type="evidence" value="ECO:0007669"/>
    <property type="project" value="TreeGrafter"/>
</dbReference>
<dbReference type="PANTHER" id="PTHR11835:SF34">
    <property type="entry name" value="ISOCITRATE DEHYDROGENASE [NAD] SUBUNIT ALPHA, MITOCHONDRIAL"/>
    <property type="match status" value="1"/>
</dbReference>
<dbReference type="InterPro" id="IPR004434">
    <property type="entry name" value="Isocitrate_DH_NAD"/>
</dbReference>
<keyword evidence="4" id="KW-0479">Metal-binding</keyword>
<evidence type="ECO:0000256" key="3">
    <source>
        <dbReference type="ARBA" id="ARBA00007769"/>
    </source>
</evidence>
<keyword evidence="11" id="KW-1185">Reference proteome</keyword>
<organism evidence="10 11">
    <name type="scientific">Edaphochlamys debaryana</name>
    <dbReference type="NCBI Taxonomy" id="47281"/>
    <lineage>
        <taxon>Eukaryota</taxon>
        <taxon>Viridiplantae</taxon>
        <taxon>Chlorophyta</taxon>
        <taxon>core chlorophytes</taxon>
        <taxon>Chlorophyceae</taxon>
        <taxon>CS clade</taxon>
        <taxon>Chlamydomonadales</taxon>
        <taxon>Chlamydomonadales incertae sedis</taxon>
        <taxon>Edaphochlamys</taxon>
    </lineage>
</organism>
<dbReference type="PROSITE" id="PS00470">
    <property type="entry name" value="IDH_IMDH"/>
    <property type="match status" value="1"/>
</dbReference>
<dbReference type="PANTHER" id="PTHR11835">
    <property type="entry name" value="DECARBOXYLATING DEHYDROGENASES-ISOCITRATE, ISOPROPYLMALATE, TARTRATE"/>
    <property type="match status" value="1"/>
</dbReference>
<dbReference type="OrthoDB" id="10261637at2759"/>
<dbReference type="GO" id="GO:0000287">
    <property type="term" value="F:magnesium ion binding"/>
    <property type="evidence" value="ECO:0007669"/>
    <property type="project" value="InterPro"/>
</dbReference>
<evidence type="ECO:0000256" key="1">
    <source>
        <dbReference type="ARBA" id="ARBA00001936"/>
    </source>
</evidence>
<evidence type="ECO:0000256" key="6">
    <source>
        <dbReference type="ARBA" id="ARBA00022946"/>
    </source>
</evidence>
<reference evidence="10" key="1">
    <citation type="journal article" date="2020" name="bioRxiv">
        <title>Comparative genomics of Chlamydomonas.</title>
        <authorList>
            <person name="Craig R.J."/>
            <person name="Hasan A.R."/>
            <person name="Ness R.W."/>
            <person name="Keightley P.D."/>
        </authorList>
    </citation>
    <scope>NUCLEOTIDE SEQUENCE</scope>
    <source>
        <strain evidence="10">CCAP 11/70</strain>
    </source>
</reference>
<dbReference type="SMART" id="SM01329">
    <property type="entry name" value="Iso_dh"/>
    <property type="match status" value="1"/>
</dbReference>
<protein>
    <recommendedName>
        <fullName evidence="9">Isopropylmalate dehydrogenase-like domain-containing protein</fullName>
    </recommendedName>
</protein>
<dbReference type="GO" id="GO:0006102">
    <property type="term" value="P:isocitrate metabolic process"/>
    <property type="evidence" value="ECO:0007669"/>
    <property type="project" value="TreeGrafter"/>
</dbReference>
<comment type="cofactor">
    <cofactor evidence="2">
        <name>Mg(2+)</name>
        <dbReference type="ChEBI" id="CHEBI:18420"/>
    </cofactor>
</comment>
<evidence type="ECO:0000256" key="5">
    <source>
        <dbReference type="ARBA" id="ARBA00022842"/>
    </source>
</evidence>
<evidence type="ECO:0000313" key="10">
    <source>
        <dbReference type="EMBL" id="KAG2485171.1"/>
    </source>
</evidence>
<dbReference type="SUPFAM" id="SSF53659">
    <property type="entry name" value="Isocitrate/Isopropylmalate dehydrogenase-like"/>
    <property type="match status" value="1"/>
</dbReference>
<sequence length="364" mass="39289">MFKQVGSSLIQAAVPTALSGANAARAFASGKQFEATLFPGDGIGPEIAEAAKQIFIAAKIPVVWDEQRIGKTPDPRTNSMVTRENLDSVLKHKIGLKGPMATPIGKGFRSLNLTLRKELDLYANVRPCFNIPGYKTRYDGINLVTVRENTEGEYSGLEHEVVPGVVESLKVITRKASSRIAEFAFAYARENQRQKVTAVHKANIMKKADGLFLECCREVATKYPDIKYDEFIVDNACMQLVSNPTKFDVLVMPNLYGDIISDLCAGLVGGLGLTPSMNIGLNGLALAEAVHGTAPDIAGKNMANPTALLLSSCMMLRHIGHKTEADNIQKAVISVIAEGKYRTADLGGSSTTSDFTKAIIDKLD</sequence>
<comment type="cofactor">
    <cofactor evidence="1">
        <name>Mn(2+)</name>
        <dbReference type="ChEBI" id="CHEBI:29035"/>
    </cofactor>
</comment>
<dbReference type="Proteomes" id="UP000612055">
    <property type="component" value="Unassembled WGS sequence"/>
</dbReference>
<feature type="domain" description="Isopropylmalate dehydrogenase-like" evidence="9">
    <location>
        <begin position="34"/>
        <end position="359"/>
    </location>
</feature>